<name>D5V064_ARCNC</name>
<feature type="chain" id="PRO_5003078198" description="Rhodanese domain-containing protein" evidence="1">
    <location>
        <begin position="21"/>
        <end position="140"/>
    </location>
</feature>
<evidence type="ECO:0000313" key="3">
    <source>
        <dbReference type="Proteomes" id="UP000000939"/>
    </source>
</evidence>
<gene>
    <name evidence="2" type="ordered locus">Arnit_2022</name>
</gene>
<dbReference type="EMBL" id="CP001999">
    <property type="protein sequence ID" value="ADG93676.1"/>
    <property type="molecule type" value="Genomic_DNA"/>
</dbReference>
<keyword evidence="1" id="KW-0732">Signal</keyword>
<accession>D5V064</accession>
<dbReference type="eggNOG" id="COG0607">
    <property type="taxonomic scope" value="Bacteria"/>
</dbReference>
<evidence type="ECO:0008006" key="4">
    <source>
        <dbReference type="Google" id="ProtNLM"/>
    </source>
</evidence>
<dbReference type="Gene3D" id="3.40.250.10">
    <property type="entry name" value="Rhodanese-like domain"/>
    <property type="match status" value="1"/>
</dbReference>
<evidence type="ECO:0000313" key="2">
    <source>
        <dbReference type="EMBL" id="ADG93676.1"/>
    </source>
</evidence>
<dbReference type="InterPro" id="IPR036873">
    <property type="entry name" value="Rhodanese-like_dom_sf"/>
</dbReference>
<feature type="signal peptide" evidence="1">
    <location>
        <begin position="1"/>
        <end position="20"/>
    </location>
</feature>
<keyword evidence="3" id="KW-1185">Reference proteome</keyword>
<dbReference type="KEGG" id="ant:Arnit_2022"/>
<dbReference type="SUPFAM" id="SSF52821">
    <property type="entry name" value="Rhodanese/Cell cycle control phosphatase"/>
    <property type="match status" value="1"/>
</dbReference>
<organism evidence="2 3">
    <name type="scientific">Arcobacter nitrofigilis (strain ATCC 33309 / DSM 7299 / CCUG 15893 / LMG 7604 / NCTC 12251 / CI)</name>
    <name type="common">Campylobacter nitrofigilis</name>
    <dbReference type="NCBI Taxonomy" id="572480"/>
    <lineage>
        <taxon>Bacteria</taxon>
        <taxon>Pseudomonadati</taxon>
        <taxon>Campylobacterota</taxon>
        <taxon>Epsilonproteobacteria</taxon>
        <taxon>Campylobacterales</taxon>
        <taxon>Arcobacteraceae</taxon>
        <taxon>Arcobacter</taxon>
    </lineage>
</organism>
<dbReference type="HOGENOM" id="CLU_1830971_0_0_7"/>
<dbReference type="RefSeq" id="WP_013135821.1">
    <property type="nucleotide sequence ID" value="NC_014166.1"/>
</dbReference>
<protein>
    <recommendedName>
        <fullName evidence="4">Rhodanese domain-containing protein</fullName>
    </recommendedName>
</protein>
<dbReference type="Proteomes" id="UP000000939">
    <property type="component" value="Chromosome"/>
</dbReference>
<dbReference type="AlphaFoldDB" id="D5V064"/>
<reference evidence="2 3" key="1">
    <citation type="journal article" date="2010" name="Stand. Genomic Sci.">
        <title>Complete genome sequence of Arcobacter nitrofigilis type strain (CI).</title>
        <authorList>
            <person name="Pati A."/>
            <person name="Gronow S."/>
            <person name="Lapidus A."/>
            <person name="Copeland A."/>
            <person name="Glavina Del Rio T."/>
            <person name="Nolan M."/>
            <person name="Lucas S."/>
            <person name="Tice H."/>
            <person name="Cheng J.F."/>
            <person name="Han C."/>
            <person name="Chertkov O."/>
            <person name="Bruce D."/>
            <person name="Tapia R."/>
            <person name="Goodwin L."/>
            <person name="Pitluck S."/>
            <person name="Liolios K."/>
            <person name="Ivanova N."/>
            <person name="Mavromatis K."/>
            <person name="Chen A."/>
            <person name="Palaniappan K."/>
            <person name="Land M."/>
            <person name="Hauser L."/>
            <person name="Chang Y.J."/>
            <person name="Jeffries C.D."/>
            <person name="Detter J.C."/>
            <person name="Rohde M."/>
            <person name="Goker M."/>
            <person name="Bristow J."/>
            <person name="Eisen J.A."/>
            <person name="Markowitz V."/>
            <person name="Hugenholtz P."/>
            <person name="Klenk H.P."/>
            <person name="Kyrpides N.C."/>
        </authorList>
    </citation>
    <scope>NUCLEOTIDE SEQUENCE [LARGE SCALE GENOMIC DNA]</scope>
    <source>
        <strain evidence="3">ATCC 33309 / DSM 7299 / CCUG 15893 / LMG 7604 / NCTC 12251 / CI</strain>
    </source>
</reference>
<proteinExistence type="predicted"/>
<sequence length="140" mass="16555" precursor="true">MKIKLLQVILMFLAYNYMEADNTFAINTKQIEEMRKTNILYVIGVDEKSKWNDKKVKVKNFQSIEKGLLKFKVSELDFTTYKKDTNFVIFSKNDSTSIEFVQKLRILGFENVNYLKNGDKGWNEILINFRGIKLFSMFHS</sequence>
<evidence type="ECO:0000256" key="1">
    <source>
        <dbReference type="SAM" id="SignalP"/>
    </source>
</evidence>